<reference evidence="2" key="2">
    <citation type="submission" date="2021-01" db="UniProtKB">
        <authorList>
            <consortium name="EnsemblMetazoa"/>
        </authorList>
    </citation>
    <scope>IDENTIFICATION</scope>
</reference>
<dbReference type="Proteomes" id="UP000007110">
    <property type="component" value="Unassembled WGS sequence"/>
</dbReference>
<proteinExistence type="predicted"/>
<evidence type="ECO:0000313" key="2">
    <source>
        <dbReference type="EnsemblMetazoa" id="XP_011666912"/>
    </source>
</evidence>
<feature type="compositionally biased region" description="Polar residues" evidence="1">
    <location>
        <begin position="32"/>
        <end position="65"/>
    </location>
</feature>
<dbReference type="RefSeq" id="XP_011666912.1">
    <property type="nucleotide sequence ID" value="XM_011668610.2"/>
</dbReference>
<dbReference type="GeneID" id="105439514"/>
<feature type="compositionally biased region" description="Basic and acidic residues" evidence="1">
    <location>
        <begin position="1"/>
        <end position="16"/>
    </location>
</feature>
<sequence>MSRKAIQEFEARRNDYRGGWMKGAKGNEKVMLTNNNLPNYTVRSPTSRGTQTNQAESRTWSSSPPRKTPSPALHYRSKSPQERAMDAPAPVQGCICYREHTSVACCSCGLMLVGRVRMQCPCHPNTIHLMDVERCPECCSATLTELRTT</sequence>
<dbReference type="EnsemblMetazoa" id="XM_011668610">
    <property type="protein sequence ID" value="XP_011666912"/>
    <property type="gene ID" value="LOC105439514"/>
</dbReference>
<accession>A0A7M7LSX0</accession>
<dbReference type="AlphaFoldDB" id="A0A7M7LSX0"/>
<dbReference type="InParanoid" id="A0A7M7LSX0"/>
<protein>
    <submittedName>
        <fullName evidence="2">Uncharacterized protein</fullName>
    </submittedName>
</protein>
<evidence type="ECO:0000256" key="1">
    <source>
        <dbReference type="SAM" id="MobiDB-lite"/>
    </source>
</evidence>
<feature type="region of interest" description="Disordered" evidence="1">
    <location>
        <begin position="1"/>
        <end position="84"/>
    </location>
</feature>
<dbReference type="OMA" id="MDVERCP"/>
<evidence type="ECO:0000313" key="3">
    <source>
        <dbReference type="Proteomes" id="UP000007110"/>
    </source>
</evidence>
<reference evidence="3" key="1">
    <citation type="submission" date="2015-02" db="EMBL/GenBank/DDBJ databases">
        <title>Genome sequencing for Strongylocentrotus purpuratus.</title>
        <authorList>
            <person name="Murali S."/>
            <person name="Liu Y."/>
            <person name="Vee V."/>
            <person name="English A."/>
            <person name="Wang M."/>
            <person name="Skinner E."/>
            <person name="Han Y."/>
            <person name="Muzny D.M."/>
            <person name="Worley K.C."/>
            <person name="Gibbs R.A."/>
        </authorList>
    </citation>
    <scope>NUCLEOTIDE SEQUENCE</scope>
</reference>
<organism evidence="2 3">
    <name type="scientific">Strongylocentrotus purpuratus</name>
    <name type="common">Purple sea urchin</name>
    <dbReference type="NCBI Taxonomy" id="7668"/>
    <lineage>
        <taxon>Eukaryota</taxon>
        <taxon>Metazoa</taxon>
        <taxon>Echinodermata</taxon>
        <taxon>Eleutherozoa</taxon>
        <taxon>Echinozoa</taxon>
        <taxon>Echinoidea</taxon>
        <taxon>Euechinoidea</taxon>
        <taxon>Echinacea</taxon>
        <taxon>Camarodonta</taxon>
        <taxon>Echinidea</taxon>
        <taxon>Strongylocentrotidae</taxon>
        <taxon>Strongylocentrotus</taxon>
    </lineage>
</organism>
<keyword evidence="3" id="KW-1185">Reference proteome</keyword>
<dbReference type="OrthoDB" id="5974613at2759"/>
<dbReference type="KEGG" id="spu:105439514"/>
<name>A0A7M7LSX0_STRPU</name>